<dbReference type="OrthoDB" id="1122070at2"/>
<dbReference type="Proteomes" id="UP000248079">
    <property type="component" value="Unassembled WGS sequence"/>
</dbReference>
<dbReference type="EMBL" id="QFLI01000008">
    <property type="protein sequence ID" value="PXX97912.1"/>
    <property type="molecule type" value="Genomic_DNA"/>
</dbReference>
<sequence length="66" mass="7718">MEIYKEGMYRIEVINLAGDVVYLSFDSLKRFCEESLPENLPEDAYTVRITGNDDYLYEKLLVAEEC</sequence>
<comment type="caution">
    <text evidence="1">The sequence shown here is derived from an EMBL/GenBank/DDBJ whole genome shotgun (WGS) entry which is preliminary data.</text>
</comment>
<evidence type="ECO:0000313" key="1">
    <source>
        <dbReference type="EMBL" id="PXX97912.1"/>
    </source>
</evidence>
<evidence type="ECO:0000313" key="2">
    <source>
        <dbReference type="Proteomes" id="UP000248079"/>
    </source>
</evidence>
<keyword evidence="2" id="KW-1185">Reference proteome</keyword>
<name>A0A2V3ZU30_9BACT</name>
<proteinExistence type="predicted"/>
<dbReference type="AlphaFoldDB" id="A0A2V3ZU30"/>
<organism evidence="1 2">
    <name type="scientific">Marinifilum breve</name>
    <dbReference type="NCBI Taxonomy" id="2184082"/>
    <lineage>
        <taxon>Bacteria</taxon>
        <taxon>Pseudomonadati</taxon>
        <taxon>Bacteroidota</taxon>
        <taxon>Bacteroidia</taxon>
        <taxon>Marinilabiliales</taxon>
        <taxon>Marinifilaceae</taxon>
    </lineage>
</organism>
<protein>
    <submittedName>
        <fullName evidence="1">Uncharacterized protein</fullName>
    </submittedName>
</protein>
<accession>A0A2V3ZU30</accession>
<dbReference type="RefSeq" id="WP_110361844.1">
    <property type="nucleotide sequence ID" value="NZ_QFLI01000008.1"/>
</dbReference>
<reference evidence="1 2" key="1">
    <citation type="submission" date="2018-05" db="EMBL/GenBank/DDBJ databases">
        <title>Marinifilum breve JC075T sp. nov., a marine bacterium isolated from Yongle Blue Hole in the South China Sea.</title>
        <authorList>
            <person name="Fu T."/>
        </authorList>
    </citation>
    <scope>NUCLEOTIDE SEQUENCE [LARGE SCALE GENOMIC DNA]</scope>
    <source>
        <strain evidence="1 2">JC075</strain>
    </source>
</reference>
<gene>
    <name evidence="1" type="ORF">DF185_16370</name>
</gene>